<dbReference type="PROSITE" id="PS51366">
    <property type="entry name" value="MI"/>
    <property type="match status" value="1"/>
</dbReference>
<dbReference type="EMBL" id="CAVMBE010000022">
    <property type="protein sequence ID" value="CAK4003678.1"/>
    <property type="molecule type" value="Genomic_DNA"/>
</dbReference>
<name>A0AAI8YYC9_9PEZI</name>
<organism evidence="6 7">
    <name type="scientific">Lecanosticta acicola</name>
    <dbReference type="NCBI Taxonomy" id="111012"/>
    <lineage>
        <taxon>Eukaryota</taxon>
        <taxon>Fungi</taxon>
        <taxon>Dikarya</taxon>
        <taxon>Ascomycota</taxon>
        <taxon>Pezizomycotina</taxon>
        <taxon>Dothideomycetes</taxon>
        <taxon>Dothideomycetidae</taxon>
        <taxon>Mycosphaerellales</taxon>
        <taxon>Mycosphaerellaceae</taxon>
        <taxon>Lecanosticta</taxon>
    </lineage>
</organism>
<dbReference type="InterPro" id="IPR050781">
    <property type="entry name" value="CWC22_splicing_factor"/>
</dbReference>
<proteinExistence type="inferred from homology"/>
<feature type="region of interest" description="Disordered" evidence="4">
    <location>
        <begin position="1"/>
        <end position="226"/>
    </location>
</feature>
<protein>
    <submittedName>
        <fullName evidence="6">Suppressor of glycerol defect 1</fullName>
    </submittedName>
</protein>
<evidence type="ECO:0000256" key="1">
    <source>
        <dbReference type="ARBA" id="ARBA00004604"/>
    </source>
</evidence>
<feature type="compositionally biased region" description="Acidic residues" evidence="4">
    <location>
        <begin position="184"/>
        <end position="211"/>
    </location>
</feature>
<comment type="subcellular location">
    <subcellularLocation>
        <location evidence="1">Nucleus</location>
        <location evidence="1">Nucleolus</location>
    </subcellularLocation>
</comment>
<dbReference type="Gene3D" id="1.25.40.180">
    <property type="match status" value="1"/>
</dbReference>
<dbReference type="GO" id="GO:0042274">
    <property type="term" value="P:ribosomal small subunit biogenesis"/>
    <property type="evidence" value="ECO:0007669"/>
    <property type="project" value="TreeGrafter"/>
</dbReference>
<evidence type="ECO:0000256" key="3">
    <source>
        <dbReference type="ARBA" id="ARBA00023242"/>
    </source>
</evidence>
<feature type="domain" description="MI" evidence="5">
    <location>
        <begin position="591"/>
        <end position="720"/>
    </location>
</feature>
<dbReference type="PANTHER" id="PTHR18034">
    <property type="entry name" value="CELL CYCLE CONTROL PROTEIN CWF22-RELATED"/>
    <property type="match status" value="1"/>
</dbReference>
<dbReference type="GO" id="GO:0003723">
    <property type="term" value="F:RNA binding"/>
    <property type="evidence" value="ECO:0007669"/>
    <property type="project" value="InterPro"/>
</dbReference>
<dbReference type="InterPro" id="IPR003890">
    <property type="entry name" value="MIF4G-like_typ-3"/>
</dbReference>
<evidence type="ECO:0000256" key="4">
    <source>
        <dbReference type="SAM" id="MobiDB-lite"/>
    </source>
</evidence>
<comment type="caution">
    <text evidence="6">The sequence shown here is derived from an EMBL/GenBank/DDBJ whole genome shotgun (WGS) entry which is preliminary data.</text>
</comment>
<dbReference type="SUPFAM" id="SSF48371">
    <property type="entry name" value="ARM repeat"/>
    <property type="match status" value="1"/>
</dbReference>
<evidence type="ECO:0000259" key="5">
    <source>
        <dbReference type="PROSITE" id="PS51366"/>
    </source>
</evidence>
<sequence>MSRTNYGGPKLPRTLLDQVEGGRVSKGRNQLSRKDRRKAERISSKQRPSRARASQDYAQRETEPDSEYDEASPSPPPAQRTKSILKKERSRKSPTPDPEEAPRPPVVSKAVKARLEDDDAEIAALEKRLGFKGKKKRRTGDDELDWLVYGSDGEEEASAKRKRPEDDDWLRNKRRKGTGAGIDLSEEEYDHEDEDEDDAIDELDDPLSEDEVSGKEDFEGFDDEDAGDIEDEEHVAEAAMPPPKKPRENPYIAPIAPSSGTAKYVPPSLRKAAESDAEVLGQLRRQLQGLLNRLSESNIISILTSVQEIYAKNARQHVTSTLIDLLKGLVSDPAALNDTFLILHAGFSAALYRVLGPDFGAQLLESIVQAFDDFHSSNSGGKQTVNLVSFLSDLYILSAIGCEIIFDYIKILLDKENFSESNTELLLRIIRRAGTQLRKDDPTALKDIVLLLQRTISAVGEPNISVRTKFMVETIHDLKNNRMKTGVAASNIFSEHMQQMKKTLGSLKSTKTTEAMHISLSDIRESEKKGKWWLVGASYRDPAKMASNITVKSDNTVTTKADATQDDEHSDAGSDSPNLDKIAREQGMNTDIRRVIFISVAGAVDAQHAFIRVQKLNLKNKQRLEIPRVLLHCVGAEPEYNHYYSLVATHFCGDHKLRKAWQFSLVDLFRRVGEAAAGANGDEEESGDIQVRQVYNIAKLYAALVSEDLLRITLLKPLDFSDLQPKTKIFVQVFLSTIFISLRKKAHKEGYENAVKEAYLHVHSVPEMISGLKYFTSTVLSAAELAQNKKEKRIIQLGCDFALEAMSAAPPQSNLTLEDDLDPSSD</sequence>
<evidence type="ECO:0000313" key="6">
    <source>
        <dbReference type="EMBL" id="CAK4003678.1"/>
    </source>
</evidence>
<evidence type="ECO:0000313" key="7">
    <source>
        <dbReference type="Proteomes" id="UP001296104"/>
    </source>
</evidence>
<dbReference type="Pfam" id="PF02847">
    <property type="entry name" value="MA3"/>
    <property type="match status" value="1"/>
</dbReference>
<keyword evidence="3" id="KW-0539">Nucleus</keyword>
<dbReference type="GO" id="GO:0005730">
    <property type="term" value="C:nucleolus"/>
    <property type="evidence" value="ECO:0007669"/>
    <property type="project" value="UniProtKB-SubCell"/>
</dbReference>
<dbReference type="SMART" id="SM00543">
    <property type="entry name" value="MIF4G"/>
    <property type="match status" value="1"/>
</dbReference>
<dbReference type="PANTHER" id="PTHR18034:SF4">
    <property type="entry name" value="NUCLEOLAR MIF4G DOMAIN-CONTAINING PROTEIN 1"/>
    <property type="match status" value="1"/>
</dbReference>
<dbReference type="Pfam" id="PF02854">
    <property type="entry name" value="MIF4G"/>
    <property type="match status" value="1"/>
</dbReference>
<dbReference type="InterPro" id="IPR003891">
    <property type="entry name" value="Initiation_fac_eIF4g_MI"/>
</dbReference>
<accession>A0AAI8YYC9</accession>
<feature type="region of interest" description="Disordered" evidence="4">
    <location>
        <begin position="556"/>
        <end position="581"/>
    </location>
</feature>
<gene>
    <name evidence="6" type="ORF">LECACI_7A004241</name>
</gene>
<reference evidence="6" key="1">
    <citation type="submission" date="2023-11" db="EMBL/GenBank/DDBJ databases">
        <authorList>
            <person name="Alioto T."/>
            <person name="Alioto T."/>
            <person name="Gomez Garrido J."/>
        </authorList>
    </citation>
    <scope>NUCLEOTIDE SEQUENCE</scope>
</reference>
<dbReference type="Proteomes" id="UP001296104">
    <property type="component" value="Unassembled WGS sequence"/>
</dbReference>
<dbReference type="AlphaFoldDB" id="A0AAI8YYC9"/>
<comment type="similarity">
    <text evidence="2">Belongs to the CWC22 family.</text>
</comment>
<feature type="compositionally biased region" description="Basic and acidic residues" evidence="4">
    <location>
        <begin position="157"/>
        <end position="171"/>
    </location>
</feature>
<dbReference type="SMART" id="SM00544">
    <property type="entry name" value="MA3"/>
    <property type="match status" value="1"/>
</dbReference>
<keyword evidence="7" id="KW-1185">Reference proteome</keyword>
<evidence type="ECO:0000256" key="2">
    <source>
        <dbReference type="ARBA" id="ARBA00006856"/>
    </source>
</evidence>
<dbReference type="InterPro" id="IPR016024">
    <property type="entry name" value="ARM-type_fold"/>
</dbReference>